<evidence type="ECO:0000256" key="3">
    <source>
        <dbReference type="SAM" id="MobiDB-lite"/>
    </source>
</evidence>
<dbReference type="SUPFAM" id="SSF81631">
    <property type="entry name" value="PAP/OAS1 substrate-binding domain"/>
    <property type="match status" value="1"/>
</dbReference>
<dbReference type="AlphaFoldDB" id="A0A9W7ZYG4"/>
<feature type="compositionally biased region" description="Basic and acidic residues" evidence="3">
    <location>
        <begin position="37"/>
        <end position="49"/>
    </location>
</feature>
<evidence type="ECO:0000256" key="1">
    <source>
        <dbReference type="ARBA" id="ARBA00022723"/>
    </source>
</evidence>
<evidence type="ECO:0000259" key="4">
    <source>
        <dbReference type="Pfam" id="PF03828"/>
    </source>
</evidence>
<protein>
    <recommendedName>
        <fullName evidence="4">PAP-associated domain-containing protein</fullName>
    </recommendedName>
</protein>
<comment type="caution">
    <text evidence="5">The sequence shown here is derived from an EMBL/GenBank/DDBJ whole genome shotgun (WGS) entry which is preliminary data.</text>
</comment>
<feature type="compositionally biased region" description="Polar residues" evidence="3">
    <location>
        <begin position="99"/>
        <end position="113"/>
    </location>
</feature>
<keyword evidence="1" id="KW-0479">Metal-binding</keyword>
<dbReference type="GO" id="GO:0046872">
    <property type="term" value="F:metal ion binding"/>
    <property type="evidence" value="ECO:0007669"/>
    <property type="project" value="UniProtKB-KW"/>
</dbReference>
<feature type="region of interest" description="Disordered" evidence="3">
    <location>
        <begin position="23"/>
        <end position="49"/>
    </location>
</feature>
<dbReference type="OrthoDB" id="2274644at2759"/>
<feature type="domain" description="PAP-associated" evidence="4">
    <location>
        <begin position="127"/>
        <end position="196"/>
    </location>
</feature>
<dbReference type="Gene3D" id="1.10.1410.10">
    <property type="match status" value="1"/>
</dbReference>
<dbReference type="InterPro" id="IPR002058">
    <property type="entry name" value="PAP_assoc"/>
</dbReference>
<sequence>MMALARLIELGVVPPIQQICCLKKPGGNGNKRPPSKSADKDEREPLKDEKASSTLRVCLNCGRELQSRIIDESEVYMYYPAKPQASTAHAGKSKHCSVKKTSQINSTGNGDSKNNGWASPCKMGVRELLIDFFYHYSTTYKPFKDVISVRLGTTSASREHTTAMFNSSIFNPIHGEALANQHLQPPFVVEDPIETHINCARILSSVAFGYRSEFFKAYTHLLHNDWDGFMEEWRGSDIEECNYKHMDWAFYSILCELSKSAKSIAPCK</sequence>
<keyword evidence="2" id="KW-0460">Magnesium</keyword>
<proteinExistence type="predicted"/>
<organism evidence="5 6">
    <name type="scientific">Mycoemilia scoparia</name>
    <dbReference type="NCBI Taxonomy" id="417184"/>
    <lineage>
        <taxon>Eukaryota</taxon>
        <taxon>Fungi</taxon>
        <taxon>Fungi incertae sedis</taxon>
        <taxon>Zoopagomycota</taxon>
        <taxon>Kickxellomycotina</taxon>
        <taxon>Kickxellomycetes</taxon>
        <taxon>Kickxellales</taxon>
        <taxon>Kickxellaceae</taxon>
        <taxon>Mycoemilia</taxon>
    </lineage>
</organism>
<reference evidence="5" key="1">
    <citation type="submission" date="2022-07" db="EMBL/GenBank/DDBJ databases">
        <title>Phylogenomic reconstructions and comparative analyses of Kickxellomycotina fungi.</title>
        <authorList>
            <person name="Reynolds N.K."/>
            <person name="Stajich J.E."/>
            <person name="Barry K."/>
            <person name="Grigoriev I.V."/>
            <person name="Crous P."/>
            <person name="Smith M.E."/>
        </authorList>
    </citation>
    <scope>NUCLEOTIDE SEQUENCE</scope>
    <source>
        <strain evidence="5">NBRC 100468</strain>
    </source>
</reference>
<evidence type="ECO:0000313" key="6">
    <source>
        <dbReference type="Proteomes" id="UP001150538"/>
    </source>
</evidence>
<feature type="region of interest" description="Disordered" evidence="3">
    <location>
        <begin position="89"/>
        <end position="113"/>
    </location>
</feature>
<dbReference type="EMBL" id="JANBPU010000028">
    <property type="protein sequence ID" value="KAJ1919338.1"/>
    <property type="molecule type" value="Genomic_DNA"/>
</dbReference>
<dbReference type="Pfam" id="PF03828">
    <property type="entry name" value="PAP_assoc"/>
    <property type="match status" value="1"/>
</dbReference>
<gene>
    <name evidence="5" type="ORF">H4219_002026</name>
</gene>
<accession>A0A9W7ZYG4</accession>
<evidence type="ECO:0000256" key="2">
    <source>
        <dbReference type="ARBA" id="ARBA00022842"/>
    </source>
</evidence>
<name>A0A9W7ZYG4_9FUNG</name>
<keyword evidence="6" id="KW-1185">Reference proteome</keyword>
<evidence type="ECO:0000313" key="5">
    <source>
        <dbReference type="EMBL" id="KAJ1919338.1"/>
    </source>
</evidence>
<dbReference type="Proteomes" id="UP001150538">
    <property type="component" value="Unassembled WGS sequence"/>
</dbReference>